<reference evidence="3" key="1">
    <citation type="submission" date="2011-12" db="EMBL/GenBank/DDBJ databases">
        <title>Complete sequence of Methanoregula formicicum SMSP.</title>
        <authorList>
            <person name="Lucas S."/>
            <person name="Han J."/>
            <person name="Lapidus A."/>
            <person name="Cheng J.-F."/>
            <person name="Goodwin L."/>
            <person name="Pitluck S."/>
            <person name="Peters L."/>
            <person name="Ovchinnikova G."/>
            <person name="Teshima H."/>
            <person name="Detter J.C."/>
            <person name="Han C."/>
            <person name="Tapia R."/>
            <person name="Land M."/>
            <person name="Hauser L."/>
            <person name="Kyrpides N."/>
            <person name="Ivanova N."/>
            <person name="Pagani I."/>
            <person name="Imachi H."/>
            <person name="Tamaki H."/>
            <person name="Sekiguchi Y."/>
            <person name="Kamagata Y."/>
            <person name="Cadillo-Quiroz H."/>
            <person name="Zinder S."/>
            <person name="Liu W.-T."/>
            <person name="Woyke T."/>
        </authorList>
    </citation>
    <scope>NUCLEOTIDE SEQUENCE [LARGE SCALE GENOMIC DNA]</scope>
    <source>
        <strain evidence="3">DSM 22288 / NBRC 105244 / SMSP</strain>
    </source>
</reference>
<dbReference type="InParanoid" id="L0HEP2"/>
<keyword evidence="3" id="KW-1185">Reference proteome</keyword>
<proteinExistence type="predicted"/>
<evidence type="ECO:0000313" key="3">
    <source>
        <dbReference type="Proteomes" id="UP000010824"/>
    </source>
</evidence>
<protein>
    <submittedName>
        <fullName evidence="2">Uncharacterized protein</fullName>
    </submittedName>
</protein>
<dbReference type="HOGENOM" id="CLU_1040545_0_0_2"/>
<keyword evidence="1" id="KW-1133">Transmembrane helix</keyword>
<dbReference type="EMBL" id="CP003167">
    <property type="protein sequence ID" value="AGB02241.1"/>
    <property type="molecule type" value="Genomic_DNA"/>
</dbReference>
<organism evidence="2 3">
    <name type="scientific">Methanoregula formicica (strain DSM 22288 / NBRC 105244 / SMSP)</name>
    <dbReference type="NCBI Taxonomy" id="593750"/>
    <lineage>
        <taxon>Archaea</taxon>
        <taxon>Methanobacteriati</taxon>
        <taxon>Methanobacteriota</taxon>
        <taxon>Stenosarchaea group</taxon>
        <taxon>Methanomicrobia</taxon>
        <taxon>Methanomicrobiales</taxon>
        <taxon>Methanoregulaceae</taxon>
        <taxon>Methanoregula</taxon>
    </lineage>
</organism>
<name>L0HEP2_METFS</name>
<evidence type="ECO:0000313" key="2">
    <source>
        <dbReference type="EMBL" id="AGB02241.1"/>
    </source>
</evidence>
<dbReference type="Proteomes" id="UP000010824">
    <property type="component" value="Chromosome"/>
</dbReference>
<dbReference type="eggNOG" id="arCOG04952">
    <property type="taxonomic scope" value="Archaea"/>
</dbReference>
<dbReference type="AlphaFoldDB" id="L0HEP2"/>
<accession>L0HEP2</accession>
<feature type="transmembrane region" description="Helical" evidence="1">
    <location>
        <begin position="258"/>
        <end position="277"/>
    </location>
</feature>
<keyword evidence="1" id="KW-0472">Membrane</keyword>
<sequence precursor="true">MYYQPQKKSKIFINIMSLLILFIFLIPIAHATPPPPESRIQFLLPSSEIDYNTTMRSYDLFVSSNKSTDDRFVTLDYVGPGKVYAYGDRIVTSGSSLTYFPELSQYWAYKHFLYLKTGELYVAQVWFFDDWGTFQTRKKELSQYLQIHGQVSKESLDLSDELVISNNSVYSGLKSRQFNVTKYLGKDTSGYFIVHEDSRYPGINCYIIYIGIIGPTDVQDYLNPLTKLFVSISPNLDTGINYELDSSVMKFGQNDIDITPLLVIFMIVIGGGILFWMRRKRK</sequence>
<keyword evidence="1" id="KW-0812">Transmembrane</keyword>
<dbReference type="KEGG" id="mfo:Metfor_1198"/>
<dbReference type="STRING" id="593750.Metfor_1198"/>
<evidence type="ECO:0000256" key="1">
    <source>
        <dbReference type="SAM" id="Phobius"/>
    </source>
</evidence>
<reference evidence="2 3" key="2">
    <citation type="journal article" date="2014" name="Genome Announc.">
        <title>Complete Genome Sequence of Methanoregula formicica SMSPT, a Mesophilic Hydrogenotrophic Methanogen Isolated from a Methanogenic Upflow Anaerobic Sludge Blanket Reactor.</title>
        <authorList>
            <person name="Yamamoto K."/>
            <person name="Tamaki H."/>
            <person name="Cadillo-Quiroz H."/>
            <person name="Imachi H."/>
            <person name="Kyrpides N."/>
            <person name="Woyke T."/>
            <person name="Goodwin L."/>
            <person name="Zinder S.H."/>
            <person name="Kamagata Y."/>
            <person name="Liu W.T."/>
        </authorList>
    </citation>
    <scope>NUCLEOTIDE SEQUENCE [LARGE SCALE GENOMIC DNA]</scope>
    <source>
        <strain evidence="3">DSM 22288 / NBRC 105244 / SMSP</strain>
    </source>
</reference>
<gene>
    <name evidence="2" type="ordered locus">Metfor_1198</name>
</gene>